<dbReference type="Proteomes" id="UP001381693">
    <property type="component" value="Unassembled WGS sequence"/>
</dbReference>
<evidence type="ECO:0000313" key="3">
    <source>
        <dbReference type="Proteomes" id="UP001381693"/>
    </source>
</evidence>
<dbReference type="InterPro" id="IPR004119">
    <property type="entry name" value="EcKL"/>
</dbReference>
<sequence length="447" mass="50739">MPPRGGTGHVGRLVEDFHSSDITMDMPVEVHGSNPHSLITQEHVLSVLQADKGTDAKLISWVIEDFTKKGDNMATFVTSVTVNYFQGEKKGKVSYVVKLNPCRSGAEFNAIAVKLFIKESKFYCDFVPALNSVLKSAGQPPLRVPNCFYFTLETGEEAIFLEDLRPRGFRMTETGFQGTDFAHTMLLMREIARLHAASWALQRKRPEQDLGERFNCLTISFMEGPDLQYLGKIMTRGIGVAILMLEHIGGYDKVVDWANKHRTSSTDVMCDMLRSSPPFDVACHGDMHINNLLFRYNDEGEPIEIMLLDHQANRVASMATDLNYFLFLNLTGDVRKPNLDTLLRTYFNTFKQVVEGSGEILTFSFEEFRQEFVDKHRFGLIYALFVAPILIQHVDDFPDAEELFQTTSEEISEEEKVNILKALDANHALRKKFLAVYDEMLETGLFD</sequence>
<dbReference type="SMART" id="SM00587">
    <property type="entry name" value="CHK"/>
    <property type="match status" value="1"/>
</dbReference>
<organism evidence="2 3">
    <name type="scientific">Halocaridina rubra</name>
    <name type="common">Hawaiian red shrimp</name>
    <dbReference type="NCBI Taxonomy" id="373956"/>
    <lineage>
        <taxon>Eukaryota</taxon>
        <taxon>Metazoa</taxon>
        <taxon>Ecdysozoa</taxon>
        <taxon>Arthropoda</taxon>
        <taxon>Crustacea</taxon>
        <taxon>Multicrustacea</taxon>
        <taxon>Malacostraca</taxon>
        <taxon>Eumalacostraca</taxon>
        <taxon>Eucarida</taxon>
        <taxon>Decapoda</taxon>
        <taxon>Pleocyemata</taxon>
        <taxon>Caridea</taxon>
        <taxon>Atyoidea</taxon>
        <taxon>Atyidae</taxon>
        <taxon>Halocaridina</taxon>
    </lineage>
</organism>
<protein>
    <recommendedName>
        <fullName evidence="1">CHK kinase-like domain-containing protein</fullName>
    </recommendedName>
</protein>
<name>A0AAN8WDZ7_HALRR</name>
<reference evidence="2 3" key="1">
    <citation type="submission" date="2023-11" db="EMBL/GenBank/DDBJ databases">
        <title>Halocaridina rubra genome assembly.</title>
        <authorList>
            <person name="Smith C."/>
        </authorList>
    </citation>
    <scope>NUCLEOTIDE SEQUENCE [LARGE SCALE GENOMIC DNA]</scope>
    <source>
        <strain evidence="2">EP-1</strain>
        <tissue evidence="2">Whole</tissue>
    </source>
</reference>
<dbReference type="EMBL" id="JAXCGZ010021095">
    <property type="protein sequence ID" value="KAK7060068.1"/>
    <property type="molecule type" value="Genomic_DNA"/>
</dbReference>
<keyword evidence="3" id="KW-1185">Reference proteome</keyword>
<dbReference type="InterPro" id="IPR015897">
    <property type="entry name" value="CHK_kinase-like"/>
</dbReference>
<comment type="caution">
    <text evidence="2">The sequence shown here is derived from an EMBL/GenBank/DDBJ whole genome shotgun (WGS) entry which is preliminary data.</text>
</comment>
<proteinExistence type="predicted"/>
<dbReference type="PANTHER" id="PTHR11012">
    <property type="entry name" value="PROTEIN KINASE-LIKE DOMAIN-CONTAINING"/>
    <property type="match status" value="1"/>
</dbReference>
<dbReference type="InterPro" id="IPR011009">
    <property type="entry name" value="Kinase-like_dom_sf"/>
</dbReference>
<accession>A0AAN8WDZ7</accession>
<dbReference type="Pfam" id="PF02958">
    <property type="entry name" value="EcKL"/>
    <property type="match status" value="1"/>
</dbReference>
<evidence type="ECO:0000259" key="1">
    <source>
        <dbReference type="SMART" id="SM00587"/>
    </source>
</evidence>
<evidence type="ECO:0000313" key="2">
    <source>
        <dbReference type="EMBL" id="KAK7060068.1"/>
    </source>
</evidence>
<dbReference type="AlphaFoldDB" id="A0AAN8WDZ7"/>
<dbReference type="SUPFAM" id="SSF56112">
    <property type="entry name" value="Protein kinase-like (PK-like)"/>
    <property type="match status" value="1"/>
</dbReference>
<dbReference type="Gene3D" id="3.90.1200.10">
    <property type="match status" value="1"/>
</dbReference>
<feature type="domain" description="CHK kinase-like" evidence="1">
    <location>
        <begin position="159"/>
        <end position="356"/>
    </location>
</feature>
<gene>
    <name evidence="2" type="ORF">SK128_023583</name>
</gene>
<dbReference type="PANTHER" id="PTHR11012:SF30">
    <property type="entry name" value="PROTEIN KINASE-LIKE DOMAIN-CONTAINING"/>
    <property type="match status" value="1"/>
</dbReference>